<protein>
    <submittedName>
        <fullName evidence="1">Uncharacterized protein</fullName>
    </submittedName>
</protein>
<reference evidence="1" key="1">
    <citation type="submission" date="2014-05" db="EMBL/GenBank/DDBJ databases">
        <authorList>
            <person name="Chronopoulou M."/>
        </authorList>
    </citation>
    <scope>NUCLEOTIDE SEQUENCE</scope>
    <source>
        <tissue evidence="1">Whole organism</tissue>
    </source>
</reference>
<dbReference type="EMBL" id="HACA01012433">
    <property type="protein sequence ID" value="CDW29794.1"/>
    <property type="molecule type" value="Transcribed_RNA"/>
</dbReference>
<organism evidence="1">
    <name type="scientific">Lepeophtheirus salmonis</name>
    <name type="common">Salmon louse</name>
    <name type="synonym">Caligus salmonis</name>
    <dbReference type="NCBI Taxonomy" id="72036"/>
    <lineage>
        <taxon>Eukaryota</taxon>
        <taxon>Metazoa</taxon>
        <taxon>Ecdysozoa</taxon>
        <taxon>Arthropoda</taxon>
        <taxon>Crustacea</taxon>
        <taxon>Multicrustacea</taxon>
        <taxon>Hexanauplia</taxon>
        <taxon>Copepoda</taxon>
        <taxon>Siphonostomatoida</taxon>
        <taxon>Caligidae</taxon>
        <taxon>Lepeophtheirus</taxon>
    </lineage>
</organism>
<evidence type="ECO:0000313" key="1">
    <source>
        <dbReference type="EMBL" id="CDW29794.1"/>
    </source>
</evidence>
<sequence length="16" mass="1769">MTLIFSNKSKLSVLTS</sequence>
<proteinExistence type="predicted"/>
<name>A0A0K2TUV8_LEPSM</name>
<dbReference type="AlphaFoldDB" id="A0A0K2TUV8"/>
<accession>A0A0K2TUV8</accession>